<dbReference type="Gene3D" id="3.40.640.10">
    <property type="entry name" value="Type I PLP-dependent aspartate aminotransferase-like (Major domain)"/>
    <property type="match status" value="1"/>
</dbReference>
<dbReference type="EMBL" id="WVRA01000006">
    <property type="protein sequence ID" value="NOE19628.1"/>
    <property type="molecule type" value="Genomic_DNA"/>
</dbReference>
<protein>
    <submittedName>
        <fullName evidence="1">Uncharacterized protein</fullName>
    </submittedName>
</protein>
<reference evidence="1" key="1">
    <citation type="submission" date="2019-12" db="EMBL/GenBank/DDBJ databases">
        <title>Ruegeria JWLKs population differentiation of coral mucus and skeleton niches.</title>
        <authorList>
            <person name="Luo D."/>
        </authorList>
    </citation>
    <scope>NUCLEOTIDE SEQUENCE</scope>
    <source>
        <strain evidence="1">HKCCD6181</strain>
    </source>
</reference>
<dbReference type="Proteomes" id="UP000597886">
    <property type="component" value="Unassembled WGS sequence"/>
</dbReference>
<comment type="caution">
    <text evidence="1">The sequence shown here is derived from an EMBL/GenBank/DDBJ whole genome shotgun (WGS) entry which is preliminary data.</text>
</comment>
<accession>A0AA90YUT2</accession>
<organism evidence="1 2">
    <name type="scientific">Ruegeria atlantica</name>
    <dbReference type="NCBI Taxonomy" id="81569"/>
    <lineage>
        <taxon>Bacteria</taxon>
        <taxon>Pseudomonadati</taxon>
        <taxon>Pseudomonadota</taxon>
        <taxon>Alphaproteobacteria</taxon>
        <taxon>Rhodobacterales</taxon>
        <taxon>Roseobacteraceae</taxon>
        <taxon>Ruegeria</taxon>
    </lineage>
</organism>
<sequence length="50" mass="5536">MHDFLKLSTSNYYLNAEASETEEEFSARMAAEFEATVLEAGPDTIAAFLC</sequence>
<gene>
    <name evidence="1" type="ORF">GS634_16010</name>
</gene>
<evidence type="ECO:0000313" key="1">
    <source>
        <dbReference type="EMBL" id="NOE19628.1"/>
    </source>
</evidence>
<dbReference type="RefSeq" id="WP_171118265.1">
    <property type="nucleotide sequence ID" value="NZ_WVRA01000006.1"/>
</dbReference>
<proteinExistence type="predicted"/>
<evidence type="ECO:0000313" key="2">
    <source>
        <dbReference type="Proteomes" id="UP000597886"/>
    </source>
</evidence>
<dbReference type="AlphaFoldDB" id="A0AA90YUT2"/>
<dbReference type="InterPro" id="IPR015421">
    <property type="entry name" value="PyrdxlP-dep_Trfase_major"/>
</dbReference>
<name>A0AA90YUT2_9RHOB</name>